<accession>A0ABQ8YXQ6</accession>
<dbReference type="Proteomes" id="UP001150062">
    <property type="component" value="Unassembled WGS sequence"/>
</dbReference>
<comment type="caution">
    <text evidence="2">The sequence shown here is derived from an EMBL/GenBank/DDBJ whole genome shotgun (WGS) entry which is preliminary data.</text>
</comment>
<feature type="compositionally biased region" description="Low complexity" evidence="1">
    <location>
        <begin position="119"/>
        <end position="134"/>
    </location>
</feature>
<name>A0ABQ8YXQ6_9EUKA</name>
<sequence>MSKSKKRKSKPKSNTRAKKTKKVFQVALMEEDYINMNIIVELKKRTLVVKYLNAEMGDLNVEEEVNEKSVEFMEVYEYSIFSRIHKKMEEKNTLQLNLCSSDLIDTKLKKTEKSKKQKISQSTTSSPSLTNLNKQKTQLKKGDESRNKKKKQEKKSRIVSLLFLNSYQMKRFERTFSKIKNKNLMESYKFKFPELPVPPFYELKKAIEFEQENSTRVLFHGKTTSKSMHVGVKEMSLAFCNSFITFFSTAGVSIHRVKKSTKLQRDQIKKTLDLRFSDGARYSFFFPDVFEMDLIKKLVSSIVNSKNNESDYDQQLRYYPIMVTKNLKTHNDSDFQLSSLQVFGYQMKLFWNSKFIDYSIKENTRIKLSKTNHLLLQLTLDNKKKNRYLARFYSENTKIQFLKAFFNVKRANFPETQIKPQFEQIMNYKFESKKKNKNEEEDELYKN</sequence>
<keyword evidence="3" id="KW-1185">Reference proteome</keyword>
<gene>
    <name evidence="2" type="ORF">M0813_01824</name>
</gene>
<proteinExistence type="predicted"/>
<dbReference type="EMBL" id="JAOAOG010000102">
    <property type="protein sequence ID" value="KAJ6249224.1"/>
    <property type="molecule type" value="Genomic_DNA"/>
</dbReference>
<evidence type="ECO:0000313" key="3">
    <source>
        <dbReference type="Proteomes" id="UP001150062"/>
    </source>
</evidence>
<organism evidence="2 3">
    <name type="scientific">Anaeramoeba flamelloides</name>
    <dbReference type="NCBI Taxonomy" id="1746091"/>
    <lineage>
        <taxon>Eukaryota</taxon>
        <taxon>Metamonada</taxon>
        <taxon>Anaeramoebidae</taxon>
        <taxon>Anaeramoeba</taxon>
    </lineage>
</organism>
<feature type="region of interest" description="Disordered" evidence="1">
    <location>
        <begin position="114"/>
        <end position="153"/>
    </location>
</feature>
<protein>
    <submittedName>
        <fullName evidence="2">Uncharacterized protein</fullName>
    </submittedName>
</protein>
<evidence type="ECO:0000313" key="2">
    <source>
        <dbReference type="EMBL" id="KAJ6249224.1"/>
    </source>
</evidence>
<evidence type="ECO:0000256" key="1">
    <source>
        <dbReference type="SAM" id="MobiDB-lite"/>
    </source>
</evidence>
<reference evidence="2" key="1">
    <citation type="submission" date="2022-08" db="EMBL/GenBank/DDBJ databases">
        <title>Novel sulfate-reducing endosymbionts in the free-living metamonad Anaeramoeba.</title>
        <authorList>
            <person name="Jerlstrom-Hultqvist J."/>
            <person name="Cepicka I."/>
            <person name="Gallot-Lavallee L."/>
            <person name="Salas-Leiva D."/>
            <person name="Curtis B.A."/>
            <person name="Zahonova K."/>
            <person name="Pipaliya S."/>
            <person name="Dacks J."/>
            <person name="Roger A.J."/>
        </authorList>
    </citation>
    <scope>NUCLEOTIDE SEQUENCE</scope>
    <source>
        <strain evidence="2">Schooner1</strain>
    </source>
</reference>